<dbReference type="AlphaFoldDB" id="A0A139BUI3"/>
<keyword evidence="3" id="KW-0969">Cilium</keyword>
<gene>
    <name evidence="3" type="ORF">AWT59_1288</name>
</gene>
<keyword evidence="1" id="KW-0732">Signal</keyword>
<evidence type="ECO:0000313" key="4">
    <source>
        <dbReference type="Proteomes" id="UP000070578"/>
    </source>
</evidence>
<comment type="caution">
    <text evidence="3">The sequence shown here is derived from an EMBL/GenBank/DDBJ whole genome shotgun (WGS) entry which is preliminary data.</text>
</comment>
<reference evidence="3 4" key="2">
    <citation type="submission" date="2016-03" db="EMBL/GenBank/DDBJ databases">
        <title>New uncultured bacterium of the family Gallionellaceae from acid mine drainage: description and reconstruction of genome based on metagenomic analysis of microbial community.</title>
        <authorList>
            <person name="Kadnikov V."/>
            <person name="Ivasenko D."/>
            <person name="Beletsky A."/>
            <person name="Mardanov A."/>
            <person name="Danilova E."/>
            <person name="Pimenov N."/>
            <person name="Karnachuk O."/>
            <person name="Ravin N."/>
        </authorList>
    </citation>
    <scope>NUCLEOTIDE SEQUENCE [LARGE SCALE GENOMIC DNA]</scope>
    <source>
        <strain evidence="3">ShG14-8</strain>
    </source>
</reference>
<organism evidence="3 4">
    <name type="scientific">Candidatus Gallionella acididurans</name>
    <dbReference type="NCBI Taxonomy" id="1796491"/>
    <lineage>
        <taxon>Bacteria</taxon>
        <taxon>Pseudomonadati</taxon>
        <taxon>Pseudomonadota</taxon>
        <taxon>Betaproteobacteria</taxon>
        <taxon>Nitrosomonadales</taxon>
        <taxon>Gallionellaceae</taxon>
        <taxon>Gallionella</taxon>
    </lineage>
</organism>
<dbReference type="Proteomes" id="UP000070578">
    <property type="component" value="Unassembled WGS sequence"/>
</dbReference>
<feature type="signal peptide" evidence="1">
    <location>
        <begin position="1"/>
        <end position="20"/>
    </location>
</feature>
<evidence type="ECO:0000313" key="3">
    <source>
        <dbReference type="EMBL" id="KXS32568.1"/>
    </source>
</evidence>
<evidence type="ECO:0000256" key="1">
    <source>
        <dbReference type="SAM" id="SignalP"/>
    </source>
</evidence>
<keyword evidence="3" id="KW-0282">Flagellum</keyword>
<reference evidence="3 4" key="1">
    <citation type="submission" date="2016-02" db="EMBL/GenBank/DDBJ databases">
        <authorList>
            <person name="Wen L."/>
            <person name="He K."/>
            <person name="Yang H."/>
        </authorList>
    </citation>
    <scope>NUCLEOTIDE SEQUENCE [LARGE SCALE GENOMIC DNA]</scope>
    <source>
        <strain evidence="3">ShG14-8</strain>
    </source>
</reference>
<name>A0A139BUI3_9PROT</name>
<feature type="domain" description="FecR protein" evidence="2">
    <location>
        <begin position="74"/>
        <end position="179"/>
    </location>
</feature>
<proteinExistence type="predicted"/>
<dbReference type="Pfam" id="PF04773">
    <property type="entry name" value="FecR"/>
    <property type="match status" value="1"/>
</dbReference>
<feature type="chain" id="PRO_5007483945" evidence="1">
    <location>
        <begin position="21"/>
        <end position="418"/>
    </location>
</feature>
<dbReference type="InterPro" id="IPR006860">
    <property type="entry name" value="FecR"/>
</dbReference>
<protein>
    <submittedName>
        <fullName evidence="3">Flagellar motor protein MotB</fullName>
    </submittedName>
</protein>
<dbReference type="PANTHER" id="PTHR38731">
    <property type="entry name" value="LIPL45-RELATED LIPOPROTEIN-RELATED"/>
    <property type="match status" value="1"/>
</dbReference>
<dbReference type="Gene3D" id="2.60.120.1440">
    <property type="match status" value="1"/>
</dbReference>
<evidence type="ECO:0000259" key="2">
    <source>
        <dbReference type="Pfam" id="PF04773"/>
    </source>
</evidence>
<dbReference type="EMBL" id="LSLI01000025">
    <property type="protein sequence ID" value="KXS32568.1"/>
    <property type="molecule type" value="Genomic_DNA"/>
</dbReference>
<sequence length="418" mass="43989">MKIISAIIIVLTLFSTVSFAADITGGTITIKKTAMPTSATGGQVSDMSGEVFVMHGTNVAHKAVKTESVASGTVISTGANSYAVLKFEDGQVVTMQANSTFKVREYRYDAKRVKNSNIVFSMFKGGFHFFPGIIDQKNAQAYRFRISTPNATIGIHGAEFEVVMVGGTIYSQVMTGKIEMTSDRGSIYLRAGQAAYVTSPNTPPTLVTASAIPASTFGLLLSIPPSTAPATSTALVPVTVSTPVPAAGGASISTGEAVADASILQYEKSPKASITAAQASEFGGAYLIGKIGYNTSSPPTNHTVNQLYPGLEAGYGWDIGSVLLGVDGFADFHTNSITANDYGGDVKLGFPMGEFMPYAKLGETGGWPGIRNNFALGFEYKLDSLWSVASELFADSININGQTERNRNVSVGLKRSLP</sequence>
<accession>A0A139BUI3</accession>
<keyword evidence="3" id="KW-0966">Cell projection</keyword>